<reference evidence="1" key="1">
    <citation type="submission" date="2020-05" db="EMBL/GenBank/DDBJ databases">
        <title>Large-scale comparative analyses of tick genomes elucidate their genetic diversity and vector capacities.</title>
        <authorList>
            <person name="Jia N."/>
            <person name="Wang J."/>
            <person name="Shi W."/>
            <person name="Du L."/>
            <person name="Sun Y."/>
            <person name="Zhan W."/>
            <person name="Jiang J."/>
            <person name="Wang Q."/>
            <person name="Zhang B."/>
            <person name="Ji P."/>
            <person name="Sakyi L.B."/>
            <person name="Cui X."/>
            <person name="Yuan T."/>
            <person name="Jiang B."/>
            <person name="Yang W."/>
            <person name="Lam T.T.-Y."/>
            <person name="Chang Q."/>
            <person name="Ding S."/>
            <person name="Wang X."/>
            <person name="Zhu J."/>
            <person name="Ruan X."/>
            <person name="Zhao L."/>
            <person name="Wei J."/>
            <person name="Que T."/>
            <person name="Du C."/>
            <person name="Cheng J."/>
            <person name="Dai P."/>
            <person name="Han X."/>
            <person name="Huang E."/>
            <person name="Gao Y."/>
            <person name="Liu J."/>
            <person name="Shao H."/>
            <person name="Ye R."/>
            <person name="Li L."/>
            <person name="Wei W."/>
            <person name="Wang X."/>
            <person name="Wang C."/>
            <person name="Yang T."/>
            <person name="Huo Q."/>
            <person name="Li W."/>
            <person name="Guo W."/>
            <person name="Chen H."/>
            <person name="Zhou L."/>
            <person name="Ni X."/>
            <person name="Tian J."/>
            <person name="Zhou Y."/>
            <person name="Sheng Y."/>
            <person name="Liu T."/>
            <person name="Pan Y."/>
            <person name="Xia L."/>
            <person name="Li J."/>
            <person name="Zhao F."/>
            <person name="Cao W."/>
        </authorList>
    </citation>
    <scope>NUCLEOTIDE SEQUENCE</scope>
    <source>
        <strain evidence="1">Dsil-2018</strain>
    </source>
</reference>
<comment type="caution">
    <text evidence="1">The sequence shown here is derived from an EMBL/GenBank/DDBJ whole genome shotgun (WGS) entry which is preliminary data.</text>
</comment>
<evidence type="ECO:0000313" key="1">
    <source>
        <dbReference type="EMBL" id="KAH7944987.1"/>
    </source>
</evidence>
<dbReference type="Proteomes" id="UP000821865">
    <property type="component" value="Chromosome 6"/>
</dbReference>
<keyword evidence="2" id="KW-1185">Reference proteome</keyword>
<dbReference type="EMBL" id="CM023475">
    <property type="protein sequence ID" value="KAH7944987.1"/>
    <property type="molecule type" value="Genomic_DNA"/>
</dbReference>
<name>A0ACB8CJE9_DERSI</name>
<protein>
    <submittedName>
        <fullName evidence="1">Uncharacterized protein</fullName>
    </submittedName>
</protein>
<sequence length="356" mass="38147">MGSGRAARATRRPPPPPGHSLGGRVETARGGRRHRRENARGASSGAAPAVLYRKRAPMSRPGGGRRRSPRKLTPLVFKQHVPNVPENMLAASGLPEGRVDRGHKRFRDLVPNYNADIVFKDEEGTGADRLMTQVSFAPPHATSSPLIGGSDERPPVSRLPLALETGPKRLPWGSAGSTYDWYVIVVIECPPVLGPIVDRSIEQPDGIDAAQWLHGYDSFCASSFDVIMPSLRHVDMEYGAPSLGTLTSRDHRRTARPVPIKGASARSCFSGHGSTAVTMSPNVPLLVQPAGRAARSITGTTAPAATGVAAAALRHSEEEDKGRRSPPSVVGFPAGPSTTRFESRLRSCFQLEYAPE</sequence>
<gene>
    <name evidence="1" type="ORF">HPB49_004564</name>
</gene>
<accession>A0ACB8CJE9</accession>
<organism evidence="1 2">
    <name type="scientific">Dermacentor silvarum</name>
    <name type="common">Tick</name>
    <dbReference type="NCBI Taxonomy" id="543639"/>
    <lineage>
        <taxon>Eukaryota</taxon>
        <taxon>Metazoa</taxon>
        <taxon>Ecdysozoa</taxon>
        <taxon>Arthropoda</taxon>
        <taxon>Chelicerata</taxon>
        <taxon>Arachnida</taxon>
        <taxon>Acari</taxon>
        <taxon>Parasitiformes</taxon>
        <taxon>Ixodida</taxon>
        <taxon>Ixodoidea</taxon>
        <taxon>Ixodidae</taxon>
        <taxon>Rhipicephalinae</taxon>
        <taxon>Dermacentor</taxon>
    </lineage>
</organism>
<evidence type="ECO:0000313" key="2">
    <source>
        <dbReference type="Proteomes" id="UP000821865"/>
    </source>
</evidence>
<proteinExistence type="predicted"/>